<protein>
    <recommendedName>
        <fullName evidence="4">Translation initiation factor IF-2</fullName>
    </recommendedName>
</protein>
<evidence type="ECO:0000313" key="3">
    <source>
        <dbReference type="Proteomes" id="UP001595859"/>
    </source>
</evidence>
<feature type="region of interest" description="Disordered" evidence="1">
    <location>
        <begin position="29"/>
        <end position="161"/>
    </location>
</feature>
<evidence type="ECO:0000256" key="1">
    <source>
        <dbReference type="SAM" id="MobiDB-lite"/>
    </source>
</evidence>
<keyword evidence="3" id="KW-1185">Reference proteome</keyword>
<reference evidence="3" key="1">
    <citation type="journal article" date="2019" name="Int. J. Syst. Evol. Microbiol.">
        <title>The Global Catalogue of Microorganisms (GCM) 10K type strain sequencing project: providing services to taxonomists for standard genome sequencing and annotation.</title>
        <authorList>
            <consortium name="The Broad Institute Genomics Platform"/>
            <consortium name="The Broad Institute Genome Sequencing Center for Infectious Disease"/>
            <person name="Wu L."/>
            <person name="Ma J."/>
        </authorList>
    </citation>
    <scope>NUCLEOTIDE SEQUENCE [LARGE SCALE GENOMIC DNA]</scope>
    <source>
        <strain evidence="3">ZS-22-S1</strain>
    </source>
</reference>
<dbReference type="Proteomes" id="UP001595859">
    <property type="component" value="Unassembled WGS sequence"/>
</dbReference>
<feature type="compositionally biased region" description="Basic and acidic residues" evidence="1">
    <location>
        <begin position="108"/>
        <end position="117"/>
    </location>
</feature>
<evidence type="ECO:0000313" key="2">
    <source>
        <dbReference type="EMBL" id="MFC4853290.1"/>
    </source>
</evidence>
<name>A0ABV9RVE0_9PSEU</name>
<accession>A0ABV9RVE0</accession>
<organism evidence="2 3">
    <name type="scientific">Actinophytocola glycyrrhizae</name>
    <dbReference type="NCBI Taxonomy" id="2044873"/>
    <lineage>
        <taxon>Bacteria</taxon>
        <taxon>Bacillati</taxon>
        <taxon>Actinomycetota</taxon>
        <taxon>Actinomycetes</taxon>
        <taxon>Pseudonocardiales</taxon>
        <taxon>Pseudonocardiaceae</taxon>
    </lineage>
</organism>
<feature type="compositionally biased region" description="Basic and acidic residues" evidence="1">
    <location>
        <begin position="29"/>
        <end position="57"/>
    </location>
</feature>
<dbReference type="RefSeq" id="WP_378055261.1">
    <property type="nucleotide sequence ID" value="NZ_JBHSIS010000003.1"/>
</dbReference>
<evidence type="ECO:0008006" key="4">
    <source>
        <dbReference type="Google" id="ProtNLM"/>
    </source>
</evidence>
<dbReference type="EMBL" id="JBHSIS010000003">
    <property type="protein sequence ID" value="MFC4853290.1"/>
    <property type="molecule type" value="Genomic_DNA"/>
</dbReference>
<comment type="caution">
    <text evidence="2">The sequence shown here is derived from an EMBL/GenBank/DDBJ whole genome shotgun (WGS) entry which is preliminary data.</text>
</comment>
<feature type="compositionally biased region" description="Basic and acidic residues" evidence="1">
    <location>
        <begin position="65"/>
        <end position="74"/>
    </location>
</feature>
<gene>
    <name evidence="2" type="ORF">ACFPCV_07230</name>
</gene>
<proteinExistence type="predicted"/>
<sequence length="161" mass="17943">MSLLEVDPDAPRRVEGITAAGLRALGEVRQRSEDVDKATDEMFERRERARQELDEQVRQAAAQGEKPEEKADKPKPKRTLALGGEEFHREGRQAEAPTPAAPPPPAPEPEKKDEPARPGKTLKLGARDEADEPSPEPRPVRRPRPQRPAGDDDLSGRTWLR</sequence>